<evidence type="ECO:0000313" key="1">
    <source>
        <dbReference type="EMBL" id="GAA5505885.1"/>
    </source>
</evidence>
<gene>
    <name evidence="1" type="ORF">Rcae01_01334</name>
</gene>
<organism evidence="1 2">
    <name type="scientific">Novipirellula caenicola</name>
    <dbReference type="NCBI Taxonomy" id="1536901"/>
    <lineage>
        <taxon>Bacteria</taxon>
        <taxon>Pseudomonadati</taxon>
        <taxon>Planctomycetota</taxon>
        <taxon>Planctomycetia</taxon>
        <taxon>Pirellulales</taxon>
        <taxon>Pirellulaceae</taxon>
        <taxon>Novipirellula</taxon>
    </lineage>
</organism>
<evidence type="ECO:0000313" key="2">
    <source>
        <dbReference type="Proteomes" id="UP001416858"/>
    </source>
</evidence>
<sequence>MIDQVRKFLSLILDDVRCITQKLQIVEVLAILVANISSCGVNAIYQAFIGQSRVCHANRNHALPKFSRKRPIYELFPRRNLTTSEPVSDRSDIIVRHFSQASIDRFARFRRGTNR</sequence>
<name>A0ABP9VMR4_9BACT</name>
<dbReference type="EMBL" id="BAABRO010000002">
    <property type="protein sequence ID" value="GAA5505885.1"/>
    <property type="molecule type" value="Genomic_DNA"/>
</dbReference>
<accession>A0ABP9VMR4</accession>
<comment type="caution">
    <text evidence="1">The sequence shown here is derived from an EMBL/GenBank/DDBJ whole genome shotgun (WGS) entry which is preliminary data.</text>
</comment>
<protein>
    <submittedName>
        <fullName evidence="1">Uncharacterized protein</fullName>
    </submittedName>
</protein>
<proteinExistence type="predicted"/>
<keyword evidence="2" id="KW-1185">Reference proteome</keyword>
<reference evidence="1 2" key="1">
    <citation type="submission" date="2024-02" db="EMBL/GenBank/DDBJ databases">
        <title>Rhodopirellula caenicola NBRC 110016.</title>
        <authorList>
            <person name="Ichikawa N."/>
            <person name="Katano-Makiyama Y."/>
            <person name="Hidaka K."/>
        </authorList>
    </citation>
    <scope>NUCLEOTIDE SEQUENCE [LARGE SCALE GENOMIC DNA]</scope>
    <source>
        <strain evidence="1 2">NBRC 110016</strain>
    </source>
</reference>
<dbReference type="Proteomes" id="UP001416858">
    <property type="component" value="Unassembled WGS sequence"/>
</dbReference>